<accession>A0A918CMJ8</accession>
<dbReference type="GO" id="GO:0005524">
    <property type="term" value="F:ATP binding"/>
    <property type="evidence" value="ECO:0007669"/>
    <property type="project" value="UniProtKB-KW"/>
</dbReference>
<sequence length="702" mass="76767">MTHAEAVTPAQGKVTSMTLTTYPADQFKEPFAEALAQYGHAVADLVHPTASPIALARRRGIPESHLTGAFQLINYPIAQDAQREPNTPNLYIGLYQDSRVYAGDDPFDEEAQDFAGGPVAFHPQAPGTPPPALSRPVITAPEAERPMRTIMDALHVLGFGEITPTELTEPNFQLTLLQTGRITHEQLAQAYARYANLQYIDPKRNPPHTDVRGALSSYLINNYKIIPYSKDGNTLTVLVSDPTDTYNLVAVQDEAQHLEIKVAVASAVEIDQLLRTLYRRADQDEQLRREASERPQFTDDAQSAADPNNPVTQRIHGALEDAVANEASDVHFQPERGGVMIRERVHGNLIPRGQIPSALAIQLINQLKMMSGMSIESRVPQDKRLNLPMTIRGAPQLVRLRVSSLPSQHGDSVVMRVLPEVHTLPALDATGFSPANLALLQQATEAANGMILVTGPTGSGKTTLMHTILRGLNDHRRKIMTIEDPIEYEQPLMVQTEIRRSDDPNNDLSFARVLRSILRQDPDIIFVGEIRDSETAGIAVQAAQTGHLLLSTLHTNSAFATISRLMDLNVPPYLIGESLRVVASQRLVGQPCPECSEEGPMPEAYAPFKGATMLQGTGVKDGAPCPYCHGTGDYKRLPVHEVLAITPDIRKAITAGDLQAIEALARVGGFRSLLEDGLAKVAAHKLNLSRVLELKNTNDTRP</sequence>
<dbReference type="InterPro" id="IPR001482">
    <property type="entry name" value="T2SS/T4SS_dom"/>
</dbReference>
<dbReference type="Gene3D" id="3.30.450.90">
    <property type="match status" value="1"/>
</dbReference>
<dbReference type="PANTHER" id="PTHR30258:SF2">
    <property type="entry name" value="COMG OPERON PROTEIN 1"/>
    <property type="match status" value="1"/>
</dbReference>
<dbReference type="SUPFAM" id="SSF52540">
    <property type="entry name" value="P-loop containing nucleoside triphosphate hydrolases"/>
    <property type="match status" value="1"/>
</dbReference>
<dbReference type="GO" id="GO:0016887">
    <property type="term" value="F:ATP hydrolysis activity"/>
    <property type="evidence" value="ECO:0007669"/>
    <property type="project" value="TreeGrafter"/>
</dbReference>
<dbReference type="Gene3D" id="3.30.300.160">
    <property type="entry name" value="Type II secretion system, protein E, N-terminal domain"/>
    <property type="match status" value="1"/>
</dbReference>
<protein>
    <recommendedName>
        <fullName evidence="5">AAA+ ATPase domain-containing protein</fullName>
    </recommendedName>
</protein>
<reference evidence="6" key="2">
    <citation type="submission" date="2020-09" db="EMBL/GenBank/DDBJ databases">
        <authorList>
            <person name="Sun Q."/>
            <person name="Ohkuma M."/>
        </authorList>
    </citation>
    <scope>NUCLEOTIDE SEQUENCE</scope>
    <source>
        <strain evidence="6">JCM 31311</strain>
    </source>
</reference>
<dbReference type="EMBL" id="BMQL01000050">
    <property type="protein sequence ID" value="GGR30605.1"/>
    <property type="molecule type" value="Genomic_DNA"/>
</dbReference>
<dbReference type="Pfam" id="PF05157">
    <property type="entry name" value="MshEN"/>
    <property type="match status" value="1"/>
</dbReference>
<evidence type="ECO:0000313" key="6">
    <source>
        <dbReference type="EMBL" id="GGR30605.1"/>
    </source>
</evidence>
<evidence type="ECO:0000259" key="5">
    <source>
        <dbReference type="SMART" id="SM00382"/>
    </source>
</evidence>
<feature type="compositionally biased region" description="Basic and acidic residues" evidence="4">
    <location>
        <begin position="284"/>
        <end position="297"/>
    </location>
</feature>
<keyword evidence="3" id="KW-0067">ATP-binding</keyword>
<dbReference type="AlphaFoldDB" id="A0A918CMJ8"/>
<organism evidence="6 7">
    <name type="scientific">Deinococcus ruber</name>
    <dbReference type="NCBI Taxonomy" id="1848197"/>
    <lineage>
        <taxon>Bacteria</taxon>
        <taxon>Thermotogati</taxon>
        <taxon>Deinococcota</taxon>
        <taxon>Deinococci</taxon>
        <taxon>Deinococcales</taxon>
        <taxon>Deinococcaceae</taxon>
        <taxon>Deinococcus</taxon>
    </lineage>
</organism>
<dbReference type="InterPro" id="IPR027417">
    <property type="entry name" value="P-loop_NTPase"/>
</dbReference>
<name>A0A918CMJ8_9DEIO</name>
<dbReference type="PANTHER" id="PTHR30258">
    <property type="entry name" value="TYPE II SECRETION SYSTEM PROTEIN GSPE-RELATED"/>
    <property type="match status" value="1"/>
</dbReference>
<dbReference type="SUPFAM" id="SSF160246">
    <property type="entry name" value="EspE N-terminal domain-like"/>
    <property type="match status" value="1"/>
</dbReference>
<feature type="domain" description="AAA+ ATPase" evidence="5">
    <location>
        <begin position="447"/>
        <end position="572"/>
    </location>
</feature>
<dbReference type="InterPro" id="IPR037257">
    <property type="entry name" value="T2SS_E_N_sf"/>
</dbReference>
<keyword evidence="2" id="KW-0547">Nucleotide-binding</keyword>
<gene>
    <name evidence="6" type="ORF">GCM10008957_46680</name>
</gene>
<proteinExistence type="inferred from homology"/>
<keyword evidence="7" id="KW-1185">Reference proteome</keyword>
<dbReference type="InterPro" id="IPR003593">
    <property type="entry name" value="AAA+_ATPase"/>
</dbReference>
<dbReference type="Pfam" id="PF00437">
    <property type="entry name" value="T2SSE"/>
    <property type="match status" value="1"/>
</dbReference>
<dbReference type="Gene3D" id="3.40.50.300">
    <property type="entry name" value="P-loop containing nucleotide triphosphate hydrolases"/>
    <property type="match status" value="1"/>
</dbReference>
<feature type="region of interest" description="Disordered" evidence="4">
    <location>
        <begin position="284"/>
        <end position="312"/>
    </location>
</feature>
<evidence type="ECO:0000256" key="1">
    <source>
        <dbReference type="ARBA" id="ARBA00006611"/>
    </source>
</evidence>
<evidence type="ECO:0000256" key="4">
    <source>
        <dbReference type="SAM" id="MobiDB-lite"/>
    </source>
</evidence>
<evidence type="ECO:0000256" key="3">
    <source>
        <dbReference type="ARBA" id="ARBA00022840"/>
    </source>
</evidence>
<comment type="caution">
    <text evidence="6">The sequence shown here is derived from an EMBL/GenBank/DDBJ whole genome shotgun (WGS) entry which is preliminary data.</text>
</comment>
<comment type="similarity">
    <text evidence="1">Belongs to the GSP E family.</text>
</comment>
<dbReference type="GO" id="GO:0005886">
    <property type="term" value="C:plasma membrane"/>
    <property type="evidence" value="ECO:0007669"/>
    <property type="project" value="TreeGrafter"/>
</dbReference>
<dbReference type="CDD" id="cd01129">
    <property type="entry name" value="PulE-GspE-like"/>
    <property type="match status" value="1"/>
</dbReference>
<dbReference type="SMART" id="SM00382">
    <property type="entry name" value="AAA"/>
    <property type="match status" value="1"/>
</dbReference>
<evidence type="ECO:0000256" key="2">
    <source>
        <dbReference type="ARBA" id="ARBA00022741"/>
    </source>
</evidence>
<dbReference type="Proteomes" id="UP000603865">
    <property type="component" value="Unassembled WGS sequence"/>
</dbReference>
<dbReference type="InterPro" id="IPR007831">
    <property type="entry name" value="T2SS_GspE_N"/>
</dbReference>
<reference evidence="6" key="1">
    <citation type="journal article" date="2014" name="Int. J. Syst. Evol. Microbiol.">
        <title>Complete genome sequence of Corynebacterium casei LMG S-19264T (=DSM 44701T), isolated from a smear-ripened cheese.</title>
        <authorList>
            <consortium name="US DOE Joint Genome Institute (JGI-PGF)"/>
            <person name="Walter F."/>
            <person name="Albersmeier A."/>
            <person name="Kalinowski J."/>
            <person name="Ruckert C."/>
        </authorList>
    </citation>
    <scope>NUCLEOTIDE SEQUENCE</scope>
    <source>
        <strain evidence="6">JCM 31311</strain>
    </source>
</reference>
<feature type="compositionally biased region" description="Polar residues" evidence="4">
    <location>
        <begin position="299"/>
        <end position="312"/>
    </location>
</feature>
<evidence type="ECO:0000313" key="7">
    <source>
        <dbReference type="Proteomes" id="UP000603865"/>
    </source>
</evidence>